<gene>
    <name evidence="4" type="ORF">E2626_10365</name>
</gene>
<dbReference type="GO" id="GO:0009253">
    <property type="term" value="P:peptidoglycan catabolic process"/>
    <property type="evidence" value="ECO:0007669"/>
    <property type="project" value="InterPro"/>
</dbReference>
<dbReference type="Gene3D" id="2.30.30.40">
    <property type="entry name" value="SH3 Domains"/>
    <property type="match status" value="4"/>
</dbReference>
<keyword evidence="5" id="KW-1185">Reference proteome</keyword>
<dbReference type="PIRSF" id="PIRSF037846">
    <property type="entry name" value="Autolysin_YrvJ_prd"/>
    <property type="match status" value="1"/>
</dbReference>
<dbReference type="Gene3D" id="3.40.630.40">
    <property type="entry name" value="Zn-dependent exopeptidases"/>
    <property type="match status" value="1"/>
</dbReference>
<sequence length="514" mass="56119">MIGLKLLSGLITFILFISFFPIVNVSAEGNVVESAHDNILIREGPGLSYPAVASGNDGDTYTELQRSNGWVEVSLDDGTGWIADWLLSTDNDIPEEQQDVQPSETNVEDSNGTILVDRLNVRVDFSTDGSVIGTLNTGDQVTVSDEKYGWLYISTGSLSGWISSDYVEYHAELIQATPEETSTDDIHITVDGLQVRDEPDRNAEVVGTVNLYDSFTVEEQSGEWLRIEYESGQNGWIAAWFTERGIHAESNMEIAESEKVTILYNGSNIRTEASTDAPVLYKANAGESFSIVSQNGDWFEITIPGGGSGYIANWIISTDQEVAVQTEEESDEPVKSISDATIVIDAGHGGRDGGAIGAAGTLEKSLTIRTAEALYHMLSSTGANVIMTREDDRYIDLYSRVAASKDHHADAFVSIHYDAIHDRSVKGFTTYYYGGPDELLADSVHEGLSDSMTIKNRGVHHGNFLVLRDNVAPSVLLELGFISNPSEEASVTNDRFREIAAKGIYNGLTDYFSN</sequence>
<feature type="domain" description="SH3b" evidence="3">
    <location>
        <begin position="26"/>
        <end position="90"/>
    </location>
</feature>
<dbReference type="InterPro" id="IPR003646">
    <property type="entry name" value="SH3-like_bac-type"/>
</dbReference>
<evidence type="ECO:0000256" key="1">
    <source>
        <dbReference type="ARBA" id="ARBA00022801"/>
    </source>
</evidence>
<organism evidence="4 5">
    <name type="scientific">Jeotgalibacillus salarius</name>
    <dbReference type="NCBI Taxonomy" id="546023"/>
    <lineage>
        <taxon>Bacteria</taxon>
        <taxon>Bacillati</taxon>
        <taxon>Bacillota</taxon>
        <taxon>Bacilli</taxon>
        <taxon>Bacillales</taxon>
        <taxon>Caryophanaceae</taxon>
        <taxon>Jeotgalibacillus</taxon>
    </lineage>
</organism>
<proteinExistence type="predicted"/>
<dbReference type="InterPro" id="IPR050695">
    <property type="entry name" value="N-acetylmuramoyl_amidase_3"/>
</dbReference>
<protein>
    <recommendedName>
        <fullName evidence="3">SH3b domain-containing protein</fullName>
    </recommendedName>
</protein>
<dbReference type="Proteomes" id="UP000297776">
    <property type="component" value="Unassembled WGS sequence"/>
</dbReference>
<dbReference type="EMBL" id="SORX01000005">
    <property type="protein sequence ID" value="TFE01057.1"/>
    <property type="molecule type" value="Genomic_DNA"/>
</dbReference>
<accession>A0A4Y8LEC1</accession>
<dbReference type="CDD" id="cd02696">
    <property type="entry name" value="MurNAc-LAA"/>
    <property type="match status" value="1"/>
</dbReference>
<dbReference type="Pfam" id="PF01520">
    <property type="entry name" value="Amidase_3"/>
    <property type="match status" value="1"/>
</dbReference>
<evidence type="ECO:0000313" key="5">
    <source>
        <dbReference type="Proteomes" id="UP000297776"/>
    </source>
</evidence>
<dbReference type="GO" id="GO:0071555">
    <property type="term" value="P:cell wall organization"/>
    <property type="evidence" value="ECO:0007669"/>
    <property type="project" value="UniProtKB-KW"/>
</dbReference>
<keyword evidence="1" id="KW-0378">Hydrolase</keyword>
<dbReference type="InterPro" id="IPR002508">
    <property type="entry name" value="MurNAc-LAA_cat"/>
</dbReference>
<dbReference type="AlphaFoldDB" id="A0A4Y8LEC1"/>
<reference evidence="4 5" key="1">
    <citation type="submission" date="2019-03" db="EMBL/GenBank/DDBJ databases">
        <authorList>
            <person name="Yang Y."/>
        </authorList>
    </citation>
    <scope>NUCLEOTIDE SEQUENCE [LARGE SCALE GENOMIC DNA]</scope>
    <source>
        <strain evidence="4 5">ASL-1</strain>
    </source>
</reference>
<dbReference type="GO" id="GO:0008745">
    <property type="term" value="F:N-acetylmuramoyl-L-alanine amidase activity"/>
    <property type="evidence" value="ECO:0007669"/>
    <property type="project" value="InterPro"/>
</dbReference>
<dbReference type="PANTHER" id="PTHR30404:SF7">
    <property type="entry name" value="CELL WALL AMIDASE LYTH-RELATED"/>
    <property type="match status" value="1"/>
</dbReference>
<dbReference type="PANTHER" id="PTHR30404">
    <property type="entry name" value="N-ACETYLMURAMOYL-L-ALANINE AMIDASE"/>
    <property type="match status" value="1"/>
</dbReference>
<dbReference type="OrthoDB" id="9806267at2"/>
<feature type="domain" description="SH3b" evidence="3">
    <location>
        <begin position="109"/>
        <end position="171"/>
    </location>
</feature>
<dbReference type="GO" id="GO:0030288">
    <property type="term" value="C:outer membrane-bounded periplasmic space"/>
    <property type="evidence" value="ECO:0007669"/>
    <property type="project" value="TreeGrafter"/>
</dbReference>
<name>A0A4Y8LEC1_9BACL</name>
<dbReference type="PROSITE" id="PS51781">
    <property type="entry name" value="SH3B"/>
    <property type="match status" value="4"/>
</dbReference>
<evidence type="ECO:0000313" key="4">
    <source>
        <dbReference type="EMBL" id="TFE01057.1"/>
    </source>
</evidence>
<dbReference type="SMART" id="SM00646">
    <property type="entry name" value="Ami_3"/>
    <property type="match status" value="1"/>
</dbReference>
<feature type="domain" description="SH3b" evidence="3">
    <location>
        <begin position="183"/>
        <end position="246"/>
    </location>
</feature>
<dbReference type="Pfam" id="PF08239">
    <property type="entry name" value="SH3_3"/>
    <property type="match status" value="4"/>
</dbReference>
<evidence type="ECO:0000259" key="3">
    <source>
        <dbReference type="PROSITE" id="PS51781"/>
    </source>
</evidence>
<dbReference type="SUPFAM" id="SSF53187">
    <property type="entry name" value="Zn-dependent exopeptidases"/>
    <property type="match status" value="1"/>
</dbReference>
<keyword evidence="2" id="KW-0961">Cell wall biogenesis/degradation</keyword>
<feature type="domain" description="SH3b" evidence="3">
    <location>
        <begin position="255"/>
        <end position="319"/>
    </location>
</feature>
<comment type="caution">
    <text evidence="4">The sequence shown here is derived from an EMBL/GenBank/DDBJ whole genome shotgun (WGS) entry which is preliminary data.</text>
</comment>
<dbReference type="InterPro" id="IPR017293">
    <property type="entry name" value="N-acetylmuramoyl-L-ala_amidase"/>
</dbReference>
<evidence type="ECO:0000256" key="2">
    <source>
        <dbReference type="ARBA" id="ARBA00023316"/>
    </source>
</evidence>
<dbReference type="SMART" id="SM00287">
    <property type="entry name" value="SH3b"/>
    <property type="match status" value="4"/>
</dbReference>